<protein>
    <submittedName>
        <fullName evidence="2">Uncharacterized protein</fullName>
    </submittedName>
</protein>
<dbReference type="Proteomes" id="UP000037696">
    <property type="component" value="Unassembled WGS sequence"/>
</dbReference>
<accession>A0A0M9WFG4</accession>
<evidence type="ECO:0000313" key="2">
    <source>
        <dbReference type="EMBL" id="KOS42775.1"/>
    </source>
</evidence>
<evidence type="ECO:0000313" key="3">
    <source>
        <dbReference type="Proteomes" id="UP000037696"/>
    </source>
</evidence>
<evidence type="ECO:0000256" key="1">
    <source>
        <dbReference type="SAM" id="Phobius"/>
    </source>
</evidence>
<feature type="transmembrane region" description="Helical" evidence="1">
    <location>
        <begin position="49"/>
        <end position="67"/>
    </location>
</feature>
<keyword evidence="1" id="KW-0472">Membrane</keyword>
<dbReference type="EMBL" id="LHQQ01000097">
    <property type="protein sequence ID" value="KOS42775.1"/>
    <property type="molecule type" value="Genomic_DNA"/>
</dbReference>
<keyword evidence="3" id="KW-1185">Reference proteome</keyword>
<dbReference type="AlphaFoldDB" id="A0A0M9WFG4"/>
<name>A0A0M9WFG4_9EURO</name>
<sequence>MRSTTALGRYVCGKSGLGGYHTPHAIQLVSHHLTFPPHPHPWTTSMETTPGSIFFFFLSFFFTYTSLRRTLFFDHDHGDRSPGVHTLAYEPTATSQGFQAQSCERGAF</sequence>
<gene>
    <name evidence="2" type="ORF">ACN38_g6311</name>
</gene>
<organism evidence="2 3">
    <name type="scientific">Penicillium nordicum</name>
    <dbReference type="NCBI Taxonomy" id="229535"/>
    <lineage>
        <taxon>Eukaryota</taxon>
        <taxon>Fungi</taxon>
        <taxon>Dikarya</taxon>
        <taxon>Ascomycota</taxon>
        <taxon>Pezizomycotina</taxon>
        <taxon>Eurotiomycetes</taxon>
        <taxon>Eurotiomycetidae</taxon>
        <taxon>Eurotiales</taxon>
        <taxon>Aspergillaceae</taxon>
        <taxon>Penicillium</taxon>
    </lineage>
</organism>
<reference evidence="2 3" key="1">
    <citation type="submission" date="2015-08" db="EMBL/GenBank/DDBJ databases">
        <title>Genome sequencing of Penicillium nordicum.</title>
        <authorList>
            <person name="Nguyen H.D."/>
            <person name="Seifert K.A."/>
        </authorList>
    </citation>
    <scope>NUCLEOTIDE SEQUENCE [LARGE SCALE GENOMIC DNA]</scope>
    <source>
        <strain evidence="2 3">DAOMC 185683</strain>
    </source>
</reference>
<keyword evidence="1" id="KW-0812">Transmembrane</keyword>
<dbReference type="OrthoDB" id="4355367at2759"/>
<comment type="caution">
    <text evidence="2">The sequence shown here is derived from an EMBL/GenBank/DDBJ whole genome shotgun (WGS) entry which is preliminary data.</text>
</comment>
<proteinExistence type="predicted"/>
<keyword evidence="1" id="KW-1133">Transmembrane helix</keyword>